<dbReference type="EMBL" id="NAJO01000015">
    <property type="protein sequence ID" value="OQO07044.1"/>
    <property type="molecule type" value="Genomic_DNA"/>
</dbReference>
<organism evidence="3 4">
    <name type="scientific">Cryoendolithus antarcticus</name>
    <dbReference type="NCBI Taxonomy" id="1507870"/>
    <lineage>
        <taxon>Eukaryota</taxon>
        <taxon>Fungi</taxon>
        <taxon>Dikarya</taxon>
        <taxon>Ascomycota</taxon>
        <taxon>Pezizomycotina</taxon>
        <taxon>Dothideomycetes</taxon>
        <taxon>Dothideomycetidae</taxon>
        <taxon>Cladosporiales</taxon>
        <taxon>Cladosporiaceae</taxon>
        <taxon>Cryoendolithus</taxon>
    </lineage>
</organism>
<evidence type="ECO:0000313" key="4">
    <source>
        <dbReference type="Proteomes" id="UP000192596"/>
    </source>
</evidence>
<protein>
    <recommendedName>
        <fullName evidence="2">Aminotransferase class V domain-containing protein</fullName>
    </recommendedName>
</protein>
<feature type="domain" description="Aminotransferase class V" evidence="2">
    <location>
        <begin position="86"/>
        <end position="280"/>
    </location>
</feature>
<dbReference type="PANTHER" id="PTHR43092:SF2">
    <property type="entry name" value="HERCYNYLCYSTEINE SULFOXIDE LYASE"/>
    <property type="match status" value="1"/>
</dbReference>
<proteinExistence type="predicted"/>
<evidence type="ECO:0000259" key="2">
    <source>
        <dbReference type="Pfam" id="PF00266"/>
    </source>
</evidence>
<keyword evidence="4" id="KW-1185">Reference proteome</keyword>
<dbReference type="PANTHER" id="PTHR43092">
    <property type="entry name" value="L-CYSTEINE DESULFHYDRASE"/>
    <property type="match status" value="1"/>
</dbReference>
<comment type="caution">
    <text evidence="3">The sequence shown here is derived from an EMBL/GenBank/DDBJ whole genome shotgun (WGS) entry which is preliminary data.</text>
</comment>
<dbReference type="SUPFAM" id="SSF53383">
    <property type="entry name" value="PLP-dependent transferases"/>
    <property type="match status" value="1"/>
</dbReference>
<dbReference type="InterPro" id="IPR015424">
    <property type="entry name" value="PyrdxlP-dep_Trfase"/>
</dbReference>
<evidence type="ECO:0000256" key="1">
    <source>
        <dbReference type="ARBA" id="ARBA00022898"/>
    </source>
</evidence>
<name>A0A1V8T6X4_9PEZI</name>
<dbReference type="OrthoDB" id="5978656at2759"/>
<dbReference type="AlphaFoldDB" id="A0A1V8T6X4"/>
<keyword evidence="1" id="KW-0663">Pyridoxal phosphate</keyword>
<reference evidence="4" key="1">
    <citation type="submission" date="2017-03" db="EMBL/GenBank/DDBJ databases">
        <title>Genomes of endolithic fungi from Antarctica.</title>
        <authorList>
            <person name="Coleine C."/>
            <person name="Masonjones S."/>
            <person name="Stajich J.E."/>
        </authorList>
    </citation>
    <scope>NUCLEOTIDE SEQUENCE [LARGE SCALE GENOMIC DNA]</scope>
    <source>
        <strain evidence="4">CCFEE 5527</strain>
    </source>
</reference>
<sequence length="468" mass="52592">MVVKETPMPLRPSKQVQDPLEDIRQLDNIECGVAARKAFAFPDGYRNLNHGSFGTYPAAIRSKFHRFADLSEERPDAFIRYDYPRLLDESREAIADFVHAPVDACVLISNATTGINIVLRNLVFKPGDVIIYFATIYGMLPRRRTHETLADSNKTTPAESRQVEYIYPISDNALCSAFEDVIEDIKAQGKNPRLAIYDTIASLPGVRMPFERITALCKQHGIFSLVDAAHSVGGIPIDLGKLDPDAYVTNLHKWLFVPRGCALFYVPVRNQHLMRSTLPTSHGFVPRPTGDGSAAQINPLPPGKNTAYIENYKFAGTLDNSPYLCVPAAIEWRKKLTWEGKQGEDAIYGYLENLAQKAGKIVSTKLGTEILNNDDGTLTKCFFNNVRLPLDYQQDAGGDFATAVTIAQWMSRVLVEEYDTFMAFLVHDDTWWVRLSAQIYLVEADFEWSADILEQLCARVKKGEWKKT</sequence>
<dbReference type="STRING" id="1507870.A0A1V8T6X4"/>
<dbReference type="Proteomes" id="UP000192596">
    <property type="component" value="Unassembled WGS sequence"/>
</dbReference>
<dbReference type="InterPro" id="IPR000192">
    <property type="entry name" value="Aminotrans_V_dom"/>
</dbReference>
<dbReference type="InParanoid" id="A0A1V8T6X4"/>
<dbReference type="Pfam" id="PF00266">
    <property type="entry name" value="Aminotran_5"/>
    <property type="match status" value="1"/>
</dbReference>
<evidence type="ECO:0000313" key="3">
    <source>
        <dbReference type="EMBL" id="OQO07044.1"/>
    </source>
</evidence>
<dbReference type="InterPro" id="IPR015421">
    <property type="entry name" value="PyrdxlP-dep_Trfase_major"/>
</dbReference>
<dbReference type="Gene3D" id="3.40.640.10">
    <property type="entry name" value="Type I PLP-dependent aspartate aminotransferase-like (Major domain)"/>
    <property type="match status" value="1"/>
</dbReference>
<gene>
    <name evidence="3" type="ORF">B0A48_07610</name>
</gene>
<accession>A0A1V8T6X4</accession>